<dbReference type="Pfam" id="PF01926">
    <property type="entry name" value="MMR_HSR1"/>
    <property type="match status" value="1"/>
</dbReference>
<dbReference type="Gene3D" id="3.40.50.300">
    <property type="entry name" value="P-loop containing nucleotide triphosphate hydrolases"/>
    <property type="match status" value="1"/>
</dbReference>
<dbReference type="InterPro" id="IPR031662">
    <property type="entry name" value="GTP-binding_2"/>
</dbReference>
<dbReference type="SUPFAM" id="SSF52540">
    <property type="entry name" value="P-loop containing nucleoside triphosphate hydrolases"/>
    <property type="match status" value="1"/>
</dbReference>
<feature type="domain" description="OBG-type G" evidence="3">
    <location>
        <begin position="7"/>
        <end position="232"/>
    </location>
</feature>
<feature type="non-terminal residue" evidence="4">
    <location>
        <position position="1"/>
    </location>
</feature>
<evidence type="ECO:0000256" key="2">
    <source>
        <dbReference type="ARBA" id="ARBA00023134"/>
    </source>
</evidence>
<dbReference type="GO" id="GO:0005525">
    <property type="term" value="F:GTP binding"/>
    <property type="evidence" value="ECO:0007669"/>
    <property type="project" value="UniProtKB-KW"/>
</dbReference>
<dbReference type="Pfam" id="PF16897">
    <property type="entry name" value="MMR_HSR1_Xtn"/>
    <property type="match status" value="1"/>
</dbReference>
<dbReference type="InterPro" id="IPR045001">
    <property type="entry name" value="DRG"/>
</dbReference>
<comment type="caution">
    <text evidence="4">The sequence shown here is derived from an EMBL/GenBank/DDBJ whole genome shotgun (WGS) entry which is preliminary data.</text>
</comment>
<sequence length="272" mass="30846">VAKTGDARIGFVGFPSVGKSTLLSNLAGVYSEVAAYEFTTLTTVPGVIKYKGAKIQLLDLPGIIEGAKDGKGRGRQVIAVARTCSLIYIVLDVLKPLQHKRIIERELEGFGIRLNKDPPQITLRRKDKGGINLQCLVQQSELDFDTVKTILSEYKIANADVVLKYDANADDLIDVIEGNRIYTPCIYILNKIDQISMEELEIIYKIPHCVPISAHHKWNFDDLLYKTWDYLKLIRMYVSLPDYDAPVILNRERKTVEDFCNKLHKSIMKEFK</sequence>
<reference evidence="4 5" key="1">
    <citation type="submission" date="2017-03" db="EMBL/GenBank/DDBJ databases">
        <title>Genome Survey of Euroglyphus maynei.</title>
        <authorList>
            <person name="Arlian L.G."/>
            <person name="Morgan M.S."/>
            <person name="Rider S.D."/>
        </authorList>
    </citation>
    <scope>NUCLEOTIDE SEQUENCE [LARGE SCALE GENOMIC DNA]</scope>
    <source>
        <strain evidence="4">Arlian Lab</strain>
        <tissue evidence="4">Whole body</tissue>
    </source>
</reference>
<dbReference type="InterPro" id="IPR006073">
    <property type="entry name" value="GTP-bd"/>
</dbReference>
<evidence type="ECO:0000313" key="4">
    <source>
        <dbReference type="EMBL" id="OTF79496.1"/>
    </source>
</evidence>
<organism evidence="4 5">
    <name type="scientific">Euroglyphus maynei</name>
    <name type="common">Mayne's house dust mite</name>
    <dbReference type="NCBI Taxonomy" id="6958"/>
    <lineage>
        <taxon>Eukaryota</taxon>
        <taxon>Metazoa</taxon>
        <taxon>Ecdysozoa</taxon>
        <taxon>Arthropoda</taxon>
        <taxon>Chelicerata</taxon>
        <taxon>Arachnida</taxon>
        <taxon>Acari</taxon>
        <taxon>Acariformes</taxon>
        <taxon>Sarcoptiformes</taxon>
        <taxon>Astigmata</taxon>
        <taxon>Psoroptidia</taxon>
        <taxon>Analgoidea</taxon>
        <taxon>Pyroglyphidae</taxon>
        <taxon>Pyroglyphinae</taxon>
        <taxon>Euroglyphus</taxon>
    </lineage>
</organism>
<keyword evidence="1" id="KW-0547">Nucleotide-binding</keyword>
<dbReference type="PROSITE" id="PS51710">
    <property type="entry name" value="G_OBG"/>
    <property type="match status" value="1"/>
</dbReference>
<dbReference type="InterPro" id="IPR005225">
    <property type="entry name" value="Small_GTP-bd"/>
</dbReference>
<dbReference type="EMBL" id="MUJZ01022821">
    <property type="protein sequence ID" value="OTF79496.1"/>
    <property type="molecule type" value="Genomic_DNA"/>
</dbReference>
<dbReference type="GO" id="GO:0003924">
    <property type="term" value="F:GTPase activity"/>
    <property type="evidence" value="ECO:0007669"/>
    <property type="project" value="InterPro"/>
</dbReference>
<evidence type="ECO:0000259" key="3">
    <source>
        <dbReference type="PROSITE" id="PS51710"/>
    </source>
</evidence>
<dbReference type="InterPro" id="IPR031167">
    <property type="entry name" value="G_OBG"/>
</dbReference>
<dbReference type="PANTHER" id="PTHR43127">
    <property type="entry name" value="DEVELOPMENTALLY-REGULATED GTP-BINDING PROTEIN 2"/>
    <property type="match status" value="1"/>
</dbReference>
<dbReference type="OrthoDB" id="603at2759"/>
<protein>
    <submittedName>
        <fullName evidence="4">Developmentally-regulated GTP-binding protein 1-like protein</fullName>
    </submittedName>
</protein>
<dbReference type="InterPro" id="IPR027417">
    <property type="entry name" value="P-loop_NTPase"/>
</dbReference>
<dbReference type="NCBIfam" id="TIGR00231">
    <property type="entry name" value="small_GTP"/>
    <property type="match status" value="1"/>
</dbReference>
<dbReference type="Gene3D" id="3.10.20.30">
    <property type="match status" value="1"/>
</dbReference>
<name>A0A1Y3BIT8_EURMA</name>
<dbReference type="InterPro" id="IPR006074">
    <property type="entry name" value="GTP1-OBG_CS"/>
</dbReference>
<keyword evidence="5" id="KW-1185">Reference proteome</keyword>
<dbReference type="CDD" id="cd01896">
    <property type="entry name" value="DRG"/>
    <property type="match status" value="1"/>
</dbReference>
<dbReference type="PROSITE" id="PS00905">
    <property type="entry name" value="GTP1_OBG"/>
    <property type="match status" value="1"/>
</dbReference>
<evidence type="ECO:0000256" key="1">
    <source>
        <dbReference type="ARBA" id="ARBA00022741"/>
    </source>
</evidence>
<keyword evidence="2" id="KW-0342">GTP-binding</keyword>
<evidence type="ECO:0000313" key="5">
    <source>
        <dbReference type="Proteomes" id="UP000194236"/>
    </source>
</evidence>
<dbReference type="FunFam" id="3.40.50.300:FF:002634">
    <property type="entry name" value="Small GTP-binding protein"/>
    <property type="match status" value="1"/>
</dbReference>
<accession>A0A1Y3BIT8</accession>
<dbReference type="InterPro" id="IPR012675">
    <property type="entry name" value="Beta-grasp_dom_sf"/>
</dbReference>
<dbReference type="AlphaFoldDB" id="A0A1Y3BIT8"/>
<gene>
    <name evidence="4" type="ORF">BLA29_008527</name>
</gene>
<dbReference type="Proteomes" id="UP000194236">
    <property type="component" value="Unassembled WGS sequence"/>
</dbReference>
<proteinExistence type="predicted"/>
<dbReference type="PRINTS" id="PR00326">
    <property type="entry name" value="GTP1OBG"/>
</dbReference>